<evidence type="ECO:0000256" key="3">
    <source>
        <dbReference type="ARBA" id="ARBA00022771"/>
    </source>
</evidence>
<dbReference type="Gene3D" id="3.40.50.300">
    <property type="entry name" value="P-loop containing nucleotide triphosphate hydrolases"/>
    <property type="match status" value="2"/>
</dbReference>
<evidence type="ECO:0000256" key="2">
    <source>
        <dbReference type="ARBA" id="ARBA00022741"/>
    </source>
</evidence>
<dbReference type="Pfam" id="PF01485">
    <property type="entry name" value="IBR"/>
    <property type="match status" value="1"/>
</dbReference>
<keyword evidence="5" id="KW-0378">Hydrolase</keyword>
<keyword evidence="3 9" id="KW-0863">Zinc-finger</keyword>
<accession>A0AAV1ZLG6</accession>
<dbReference type="GO" id="GO:0008270">
    <property type="term" value="F:zinc ion binding"/>
    <property type="evidence" value="ECO:0007669"/>
    <property type="project" value="UniProtKB-KW"/>
</dbReference>
<dbReference type="EMBL" id="CAXIEN010000062">
    <property type="protein sequence ID" value="CAL1272571.1"/>
    <property type="molecule type" value="Genomic_DNA"/>
</dbReference>
<evidence type="ECO:0000256" key="8">
    <source>
        <dbReference type="ARBA" id="ARBA00022840"/>
    </source>
</evidence>
<evidence type="ECO:0000256" key="5">
    <source>
        <dbReference type="ARBA" id="ARBA00022801"/>
    </source>
</evidence>
<evidence type="ECO:0000259" key="11">
    <source>
        <dbReference type="PROSITE" id="PS50089"/>
    </source>
</evidence>
<organism evidence="12 13">
    <name type="scientific">Larinioides sclopetarius</name>
    <dbReference type="NCBI Taxonomy" id="280406"/>
    <lineage>
        <taxon>Eukaryota</taxon>
        <taxon>Metazoa</taxon>
        <taxon>Ecdysozoa</taxon>
        <taxon>Arthropoda</taxon>
        <taxon>Chelicerata</taxon>
        <taxon>Arachnida</taxon>
        <taxon>Araneae</taxon>
        <taxon>Araneomorphae</taxon>
        <taxon>Entelegynae</taxon>
        <taxon>Araneoidea</taxon>
        <taxon>Araneidae</taxon>
        <taxon>Larinioides</taxon>
    </lineage>
</organism>
<keyword evidence="4" id="KW-0833">Ubl conjugation pathway</keyword>
<dbReference type="Proteomes" id="UP001497382">
    <property type="component" value="Unassembled WGS sequence"/>
</dbReference>
<dbReference type="SUPFAM" id="SSF52540">
    <property type="entry name" value="P-loop containing nucleoside triphosphate hydrolases"/>
    <property type="match status" value="1"/>
</dbReference>
<feature type="compositionally biased region" description="Basic residues" evidence="10">
    <location>
        <begin position="100"/>
        <end position="114"/>
    </location>
</feature>
<comment type="caution">
    <text evidence="12">The sequence shown here is derived from an EMBL/GenBank/DDBJ whole genome shotgun (WGS) entry which is preliminary data.</text>
</comment>
<protein>
    <recommendedName>
        <fullName evidence="11">RING-type domain-containing protein</fullName>
    </recommendedName>
</protein>
<dbReference type="PROSITE" id="PS00518">
    <property type="entry name" value="ZF_RING_1"/>
    <property type="match status" value="1"/>
</dbReference>
<dbReference type="InterPro" id="IPR027417">
    <property type="entry name" value="P-loop_NTPase"/>
</dbReference>
<keyword evidence="8" id="KW-0067">ATP-binding</keyword>
<evidence type="ECO:0000256" key="1">
    <source>
        <dbReference type="ARBA" id="ARBA00022723"/>
    </source>
</evidence>
<dbReference type="InterPro" id="IPR017907">
    <property type="entry name" value="Znf_RING_CS"/>
</dbReference>
<keyword evidence="2" id="KW-0547">Nucleotide-binding</keyword>
<sequence length="1658" mass="190683">MNGSRNNSWKRKNRNRNSEDHFQSTYVGEGHSRSSSRLNFQTMANPSERENQGFPHEQEGNIHIRSFCEGRESETETENFRSLHDQRTHANRYNQQRGRMNQRRNNRGYSRGRRNNFNSTQSRSSDTEGVSSCDLHSQFPQPKPNFSFSYQNPTYSRSASEPSEKFSDNSNAQKDLDDLAGPDTTEFASLDFRSMPSSRNTECNDFDNCSVNSQCELNNYTPNPSATSSRHKLNEYKNYLKCLNPTEVIMECRQQVEDDANESIRKCLTKITEISSQNRDSMLQLHLQNLLQQQKQFEDYIAKVKSQLNQLSLFSSNIQDILEKCDTIEKNVKNECNIFKRSLPAYAYKGAVLGRINENQVTIISFDSTYFLNILLPIFVKSEFPDHYLVCSEPFQVLAENLKKNVFQLLNDKIKADEIDEIKFNNDMNFLTVDEMLNLFTNDYTFKEKKIFAILNLSLKRSLKQDIVLSYLKDILLENKDSRIVLMTTFVDSVHKYEKYFLDKVKVAIYKMPSLILPVKTVWKHLTLQPTDEYVKEVARTILAIHTLNDCGDVMAFLPTSADTKSVSAHINEKLSDLQFDDLKCEILNENSPQKPCLELFNKRSSNKRTIFLVTDCAEMLVVPSVRYVVDCGLRKEYMFDGDKKIDILSTTLISRCRSKLRKSLAGSFNSGVCYRLYNKEDYLEMPHGEYPEILTINPFNSMIRIFQYRPDTATTVEFVEPLPVSTKESALELLKKYNAVKDNVLTDLGKNIVKLPFPAKYSKLILLGIHWGLAYEAVILVAFFSVKGRVFQFSNDADRQREIDAVKLNLVQHDSDTLSYLYIYKMWLDSNRSEDWCEKNYINYNTLKSIHLKVNEICQVVGESLKENINQEFVNTDKSSATSLLEMLFDCFLENLCVFTGHYRSGYRVLSSHCIAFLHPSSIICQMENLPQFIIFDHMICTNREFLISITSIPPDFITKAMVDQQIDFDYSDMFEKSLVQRVIEPVGERLIKQVLLGKKGKKLKAIEAHVKSLLSTDSLVIEPVAEKGRVLVYALENQVDEALKLVDDVLKRQFQDLVNSEQVHTLELKRGQIKIPIEVKWLRGAQVDSVKIGKSSQHVNDNACEYDDEENAPDQQPSIIQQSINVTWVRRSCNGKGFVTFRGEDFMKARKFTMRNFFMLNSTIFIQVSRNEKNQLFITGIPAEAKPSDLEAFFFNLLPDLKPVKIELKYMAPFETSEDELREIKNNIEEICCNYTKLSNFKVIVPLPKPTATVMKAFINVNDKEDIEFAIESLSKYTISSAKLACKPVYRSIIKCGLKTCEALKPRFQQTLTELQSKLKEKFVHDELFEFVINQSSDDLAVIKMLSNKQEILLTLQRVINQLLEGEILNRSFSYKLNKIFCHGGQMWLRSLEKTSKVHIVEDYNSKTLRLYGSKEDCLKCKQRILQFLEDSANEAVTVIPLSGRQRKLLKEIIKKYGANLEKFIESCELRTAVLDIKSCSISLHGSQGSIETAEERLKELAAGLCSSDSSEFISCAENCPLCFNPAFNLTFRLELCGHLYCSECIEGLVDQAEFPLRCCAEDCCHDIILDDICKVLGDDPAKIKILLEKSMKYYIERRSEDIVHCPAPDCSMFFFKNEITDDKHNCPLCQNDICIRCCVLEVRTCQHPGKNRAVV</sequence>
<dbReference type="InterPro" id="IPR007502">
    <property type="entry name" value="Helicase-assoc_dom"/>
</dbReference>
<evidence type="ECO:0000313" key="13">
    <source>
        <dbReference type="Proteomes" id="UP001497382"/>
    </source>
</evidence>
<keyword evidence="7" id="KW-0862">Zinc</keyword>
<keyword evidence="1" id="KW-0479">Metal-binding</keyword>
<keyword evidence="13" id="KW-1185">Reference proteome</keyword>
<feature type="compositionally biased region" description="Basic and acidic residues" evidence="10">
    <location>
        <begin position="70"/>
        <end position="88"/>
    </location>
</feature>
<evidence type="ECO:0000313" key="12">
    <source>
        <dbReference type="EMBL" id="CAL1272571.1"/>
    </source>
</evidence>
<feature type="region of interest" description="Disordered" evidence="10">
    <location>
        <begin position="1"/>
        <end position="37"/>
    </location>
</feature>
<dbReference type="CDD" id="cd20335">
    <property type="entry name" value="BRcat_RBR"/>
    <property type="match status" value="1"/>
</dbReference>
<evidence type="ECO:0000256" key="4">
    <source>
        <dbReference type="ARBA" id="ARBA00022786"/>
    </source>
</evidence>
<proteinExistence type="predicted"/>
<dbReference type="Pfam" id="PF24471">
    <property type="entry name" value="KH_DEAH11"/>
    <property type="match status" value="1"/>
</dbReference>
<dbReference type="Gene3D" id="1.20.120.1080">
    <property type="match status" value="1"/>
</dbReference>
<dbReference type="GO" id="GO:0004386">
    <property type="term" value="F:helicase activity"/>
    <property type="evidence" value="ECO:0007669"/>
    <property type="project" value="UniProtKB-KW"/>
</dbReference>
<reference evidence="12 13" key="1">
    <citation type="submission" date="2024-04" db="EMBL/GenBank/DDBJ databases">
        <authorList>
            <person name="Rising A."/>
            <person name="Reimegard J."/>
            <person name="Sonavane S."/>
            <person name="Akerstrom W."/>
            <person name="Nylinder S."/>
            <person name="Hedman E."/>
            <person name="Kallberg Y."/>
        </authorList>
    </citation>
    <scope>NUCLEOTIDE SEQUENCE [LARGE SCALE GENOMIC DNA]</scope>
</reference>
<dbReference type="InterPro" id="IPR056245">
    <property type="entry name" value="KH_DEAH11/12"/>
</dbReference>
<dbReference type="GO" id="GO:0016787">
    <property type="term" value="F:hydrolase activity"/>
    <property type="evidence" value="ECO:0007669"/>
    <property type="project" value="UniProtKB-KW"/>
</dbReference>
<feature type="region of interest" description="Disordered" evidence="10">
    <location>
        <begin position="70"/>
        <end position="184"/>
    </location>
</feature>
<dbReference type="PANTHER" id="PTHR18934">
    <property type="entry name" value="ATP-DEPENDENT RNA HELICASE"/>
    <property type="match status" value="1"/>
</dbReference>
<evidence type="ECO:0000256" key="6">
    <source>
        <dbReference type="ARBA" id="ARBA00022806"/>
    </source>
</evidence>
<keyword evidence="6" id="KW-0347">Helicase</keyword>
<evidence type="ECO:0000256" key="10">
    <source>
        <dbReference type="SAM" id="MobiDB-lite"/>
    </source>
</evidence>
<dbReference type="PROSITE" id="PS50089">
    <property type="entry name" value="ZF_RING_2"/>
    <property type="match status" value="1"/>
</dbReference>
<dbReference type="InterPro" id="IPR001841">
    <property type="entry name" value="Znf_RING"/>
</dbReference>
<name>A0AAV1ZLG6_9ARAC</name>
<feature type="domain" description="RING-type" evidence="11">
    <location>
        <begin position="1522"/>
        <end position="1561"/>
    </location>
</feature>
<dbReference type="GO" id="GO:0003723">
    <property type="term" value="F:RNA binding"/>
    <property type="evidence" value="ECO:0007669"/>
    <property type="project" value="TreeGrafter"/>
</dbReference>
<gene>
    <name evidence="12" type="ORF">LARSCL_LOCUS6467</name>
</gene>
<dbReference type="PANTHER" id="PTHR18934:SF99">
    <property type="entry name" value="ATP-DEPENDENT RNA HELICASE DHX37-RELATED"/>
    <property type="match status" value="1"/>
</dbReference>
<evidence type="ECO:0000256" key="7">
    <source>
        <dbReference type="ARBA" id="ARBA00022833"/>
    </source>
</evidence>
<dbReference type="InterPro" id="IPR002867">
    <property type="entry name" value="IBR_dom"/>
</dbReference>
<feature type="compositionally biased region" description="Polar residues" evidence="10">
    <location>
        <begin position="120"/>
        <end position="161"/>
    </location>
</feature>
<evidence type="ECO:0000256" key="9">
    <source>
        <dbReference type="PROSITE-ProRule" id="PRU00175"/>
    </source>
</evidence>
<dbReference type="SMART" id="SM00847">
    <property type="entry name" value="HA2"/>
    <property type="match status" value="1"/>
</dbReference>
<dbReference type="GO" id="GO:0005524">
    <property type="term" value="F:ATP binding"/>
    <property type="evidence" value="ECO:0007669"/>
    <property type="project" value="UniProtKB-KW"/>
</dbReference>